<gene>
    <name evidence="4" type="ORF">G8759_07465</name>
</gene>
<dbReference type="InterPro" id="IPR014718">
    <property type="entry name" value="GH-type_carb-bd"/>
</dbReference>
<evidence type="ECO:0000256" key="3">
    <source>
        <dbReference type="ARBA" id="ARBA00022837"/>
    </source>
</evidence>
<proteinExistence type="predicted"/>
<evidence type="ECO:0000313" key="4">
    <source>
        <dbReference type="EMBL" id="QIP12473.1"/>
    </source>
</evidence>
<dbReference type="KEGG" id="spib:G8759_07465"/>
<dbReference type="GO" id="GO:0004034">
    <property type="term" value="F:aldose 1-epimerase activity"/>
    <property type="evidence" value="ECO:0007669"/>
    <property type="project" value="TreeGrafter"/>
</dbReference>
<dbReference type="Gene3D" id="2.70.98.10">
    <property type="match status" value="1"/>
</dbReference>
<dbReference type="InterPro" id="IPR011013">
    <property type="entry name" value="Gal_mutarotase_sf_dom"/>
</dbReference>
<evidence type="ECO:0000256" key="2">
    <source>
        <dbReference type="ARBA" id="ARBA00011245"/>
    </source>
</evidence>
<reference evidence="4 5" key="1">
    <citation type="submission" date="2020-03" db="EMBL/GenBank/DDBJ databases">
        <authorList>
            <person name="Kim M.K."/>
        </authorList>
    </citation>
    <scope>NUCLEOTIDE SEQUENCE [LARGE SCALE GENOMIC DNA]</scope>
    <source>
        <strain evidence="4 5">BT328</strain>
    </source>
</reference>
<dbReference type="AlphaFoldDB" id="A0A6G9AJW1"/>
<keyword evidence="5" id="KW-1185">Reference proteome</keyword>
<dbReference type="InterPro" id="IPR008183">
    <property type="entry name" value="Aldose_1/G6P_1-epimerase"/>
</dbReference>
<accession>A0A6G9AJW1</accession>
<dbReference type="GO" id="GO:0030246">
    <property type="term" value="F:carbohydrate binding"/>
    <property type="evidence" value="ECO:0007669"/>
    <property type="project" value="InterPro"/>
</dbReference>
<keyword evidence="3" id="KW-0106">Calcium</keyword>
<sequence length="345" mass="38121">MSFTITTQPFGPLPLPSDRKPLTEYILQYTGTGEFATIIPEFGGILRRLVLRRGNHLFALLKAPESPQALLADESYASALLFPFPSRIRHGIYAFEGEKYALKMNEASRDNALHGFVHGRQFSVINQETTPNHASLTLRYDYAGDTVGYPFPFALTVTYELTRADWLTLGSDPTEDRLCALRITYSALNTGTTRCPVAFGWHPYFTFTSEPIDELTLTLPGRTAIVLDGDMIPNGRQPVDASETVALRDRQFDTPFIIEPTGTTPDGISFAETVLDSPQAGVKLVIGQETGEGKLNYLVCYTPTRRDSIAIEPLTANVDSFNNGEGLVILNPGEIFSGSMWVRLE</sequence>
<dbReference type="PANTHER" id="PTHR10091">
    <property type="entry name" value="ALDOSE-1-EPIMERASE"/>
    <property type="match status" value="1"/>
</dbReference>
<dbReference type="GO" id="GO:0006006">
    <property type="term" value="P:glucose metabolic process"/>
    <property type="evidence" value="ECO:0007669"/>
    <property type="project" value="TreeGrafter"/>
</dbReference>
<dbReference type="Proteomes" id="UP000501802">
    <property type="component" value="Chromosome"/>
</dbReference>
<comment type="subunit">
    <text evidence="2">Monomer.</text>
</comment>
<dbReference type="EMBL" id="CP050063">
    <property type="protein sequence ID" value="QIP12473.1"/>
    <property type="molecule type" value="Genomic_DNA"/>
</dbReference>
<protein>
    <submittedName>
        <fullName evidence="4">Aldose 1-epimerase</fullName>
    </submittedName>
</protein>
<name>A0A6G9AJW1_9BACT</name>
<dbReference type="GO" id="GO:0033499">
    <property type="term" value="P:galactose catabolic process via UDP-galactose, Leloir pathway"/>
    <property type="evidence" value="ECO:0007669"/>
    <property type="project" value="TreeGrafter"/>
</dbReference>
<dbReference type="PANTHER" id="PTHR10091:SF0">
    <property type="entry name" value="GALACTOSE MUTAROTASE"/>
    <property type="match status" value="1"/>
</dbReference>
<evidence type="ECO:0000313" key="5">
    <source>
        <dbReference type="Proteomes" id="UP000501802"/>
    </source>
</evidence>
<dbReference type="RefSeq" id="WP_167206637.1">
    <property type="nucleotide sequence ID" value="NZ_CP050063.1"/>
</dbReference>
<dbReference type="Pfam" id="PF01263">
    <property type="entry name" value="Aldose_epim"/>
    <property type="match status" value="1"/>
</dbReference>
<dbReference type="SUPFAM" id="SSF74650">
    <property type="entry name" value="Galactose mutarotase-like"/>
    <property type="match status" value="1"/>
</dbReference>
<organism evidence="4 5">
    <name type="scientific">Spirosoma aureum</name>
    <dbReference type="NCBI Taxonomy" id="2692134"/>
    <lineage>
        <taxon>Bacteria</taxon>
        <taxon>Pseudomonadati</taxon>
        <taxon>Bacteroidota</taxon>
        <taxon>Cytophagia</taxon>
        <taxon>Cytophagales</taxon>
        <taxon>Cytophagaceae</taxon>
        <taxon>Spirosoma</taxon>
    </lineage>
</organism>
<comment type="cofactor">
    <cofactor evidence="1">
        <name>Ca(2+)</name>
        <dbReference type="ChEBI" id="CHEBI:29108"/>
    </cofactor>
</comment>
<evidence type="ECO:0000256" key="1">
    <source>
        <dbReference type="ARBA" id="ARBA00001913"/>
    </source>
</evidence>